<dbReference type="OrthoDB" id="3796310at2759"/>
<name>A0A7U2NQE6_PHANO</name>
<reference evidence="2" key="1">
    <citation type="journal article" date="2021" name="BMC Genomics">
        <title>Chromosome-level genome assembly and manually-curated proteome of model necrotroph Parastagonospora nodorum Sn15 reveals a genome-wide trove of candidate effector homologs, and redundancy of virulence-related functions within an accessory chromosome.</title>
        <authorList>
            <person name="Bertazzoni S."/>
            <person name="Jones D.A.B."/>
            <person name="Phan H.T."/>
            <person name="Tan K.-C."/>
            <person name="Hane J.K."/>
        </authorList>
    </citation>
    <scope>NUCLEOTIDE SEQUENCE [LARGE SCALE GENOMIC DNA]</scope>
    <source>
        <strain evidence="2">SN15 / ATCC MYA-4574 / FGSC 10173)</strain>
    </source>
</reference>
<proteinExistence type="predicted"/>
<evidence type="ECO:0000313" key="1">
    <source>
        <dbReference type="EMBL" id="QRD06631.1"/>
    </source>
</evidence>
<dbReference type="KEGG" id="pno:SNOG_13533"/>
<organism evidence="1 2">
    <name type="scientific">Phaeosphaeria nodorum (strain SN15 / ATCC MYA-4574 / FGSC 10173)</name>
    <name type="common">Glume blotch fungus</name>
    <name type="synonym">Parastagonospora nodorum</name>
    <dbReference type="NCBI Taxonomy" id="321614"/>
    <lineage>
        <taxon>Eukaryota</taxon>
        <taxon>Fungi</taxon>
        <taxon>Dikarya</taxon>
        <taxon>Ascomycota</taxon>
        <taxon>Pezizomycotina</taxon>
        <taxon>Dothideomycetes</taxon>
        <taxon>Pleosporomycetidae</taxon>
        <taxon>Pleosporales</taxon>
        <taxon>Pleosporineae</taxon>
        <taxon>Phaeosphaeriaceae</taxon>
        <taxon>Parastagonospora</taxon>
    </lineage>
</organism>
<dbReference type="RefSeq" id="XP_001803742.1">
    <property type="nucleotide sequence ID" value="XM_001803690.1"/>
</dbReference>
<dbReference type="EMBL" id="CP069043">
    <property type="protein sequence ID" value="QRD06631.1"/>
    <property type="molecule type" value="Genomic_DNA"/>
</dbReference>
<dbReference type="Proteomes" id="UP000663193">
    <property type="component" value="Chromosome 21"/>
</dbReference>
<accession>A0A7U2NQE6</accession>
<gene>
    <name evidence="1" type="ORF">JI435_135330</name>
</gene>
<dbReference type="AlphaFoldDB" id="A0A7U2NQE6"/>
<dbReference type="VEuPathDB" id="FungiDB:JI435_135330"/>
<sequence>MPVINLGPFGRFEITRQTTPAEPLLPVHKDSSVIDIDDKPQPYTALPTAPSAITNPLESQLHQHHDLTNRKTADEVEWTSSARAEKPACRVRQLRRYLIEIVALTLGADFDQLNVALYNDKDITGTNSILSAIERDELFALSCLVKRVHDTHVNKLAINEQDRQHILDTITHPADDIDSWGLRSCVMDLIAWYGEPLTRPIPWAETVPNYFRIHHASSGSYIGELPVALMRSLGSFITRIAMKEEVGTVLVQAFEACCQREGYGEVVPGDQYTPIRFKYLDLYFKVFYSRRVLLQEKVCQKWYGSKWGDCVCGKKAPLDEAAHAVMSEEQFQAELLKIATAGDALEVITRASSLLSRLSRR</sequence>
<evidence type="ECO:0000313" key="2">
    <source>
        <dbReference type="Proteomes" id="UP000663193"/>
    </source>
</evidence>
<keyword evidence="2" id="KW-1185">Reference proteome</keyword>
<protein>
    <submittedName>
        <fullName evidence="1">Uncharacterized protein</fullName>
    </submittedName>
</protein>